<evidence type="ECO:0000256" key="2">
    <source>
        <dbReference type="ARBA" id="ARBA00023134"/>
    </source>
</evidence>
<dbReference type="Gene3D" id="3.40.50.300">
    <property type="entry name" value="P-loop containing nucleotide triphosphate hydrolases"/>
    <property type="match status" value="1"/>
</dbReference>
<dbReference type="GO" id="GO:0005525">
    <property type="term" value="F:GTP binding"/>
    <property type="evidence" value="ECO:0007669"/>
    <property type="project" value="InterPro"/>
</dbReference>
<dbReference type="Pfam" id="PF01031">
    <property type="entry name" value="Dynamin_M"/>
    <property type="match status" value="1"/>
</dbReference>
<dbReference type="InterPro" id="IPR001401">
    <property type="entry name" value="Dynamin_GTPase"/>
</dbReference>
<organism evidence="4 5">
    <name type="scientific">Phytophthora lilii</name>
    <dbReference type="NCBI Taxonomy" id="2077276"/>
    <lineage>
        <taxon>Eukaryota</taxon>
        <taxon>Sar</taxon>
        <taxon>Stramenopiles</taxon>
        <taxon>Oomycota</taxon>
        <taxon>Peronosporomycetes</taxon>
        <taxon>Peronosporales</taxon>
        <taxon>Peronosporaceae</taxon>
        <taxon>Phytophthora</taxon>
    </lineage>
</organism>
<sequence>MRVTHVNAGGGCALPADPPATLGAAVLRGHVGNFHRILETLPEDLQAAPTPRIVLLGHEGSGRSSLLASLALLSWFPRASDTSDRLKLPVILKLRHMSQSDVEVEGDPELMPHCGSPTPGTPPQQIKLRLVYSDGREPVASNSNLSQEQAAQLARQWMQQIVQDEQGQSKLSRVVDHELEIQVHSPEVTNLDLVDLPGIVAGRLDDEPDDMMQRTRAIAEKYLQMPDTFVLAVVPAFERVRNSQAFQLVQQYDLMDNTIGVLTMVDRAIDKTNPDGPLAEVTSRLEGTSCDVVELKEGYVVVLNRDTRSTAESTLSSVEEFKVEENAWLEENLPGYIDRGLASSSVLVKKIEKMLASHVREVWVPQTQANIDDERNKAEKQLRGLGPDPQQIVDDFVGVYPTAARKRMLQLVKPILPEILSMVDADMLQLAAHVHADFLQTREEQEFMLAPFLAKNQQLSFDSSSGSLVAASLLVLDSHGTYVTNHLTQILKNVVLHLVNLIQETIAASSMSEQKESSPQRLDRFENLHYFFAGVLWERLNELMIDEGELLHRLENSFLEFDPENSSMLHLPTKIANIPLKRVHELKSLACKLELYLDSKGFQNTSLDEIYLPQVPPMNARLTREMSRLIISAELPTLPKPHTQTVGRTHPRPESGRCFYSNDFTPNDFSPPSTIPASEHRQPNEDSQEVGEFEVRLFFAITSHVVAPLLRSIFDANDLARNMQEYVSCHPKVSESNDHLFYENEPEKRNKVIKLVERLNMASIRLCLAKDGLHTHASST</sequence>
<reference evidence="4" key="1">
    <citation type="submission" date="2023-04" db="EMBL/GenBank/DDBJ databases">
        <title>Phytophthora lilii NBRC 32176.</title>
        <authorList>
            <person name="Ichikawa N."/>
            <person name="Sato H."/>
            <person name="Tonouchi N."/>
        </authorList>
    </citation>
    <scope>NUCLEOTIDE SEQUENCE</scope>
    <source>
        <strain evidence="4">NBRC 32176</strain>
    </source>
</reference>
<name>A0A9W6WJZ6_9STRA</name>
<comment type="caution">
    <text evidence="4">The sequence shown here is derived from an EMBL/GenBank/DDBJ whole genome shotgun (WGS) entry which is preliminary data.</text>
</comment>
<evidence type="ECO:0000313" key="4">
    <source>
        <dbReference type="EMBL" id="GMF16182.1"/>
    </source>
</evidence>
<keyword evidence="1" id="KW-0547">Nucleotide-binding</keyword>
<dbReference type="InterPro" id="IPR027417">
    <property type="entry name" value="P-loop_NTPase"/>
</dbReference>
<dbReference type="GO" id="GO:0005737">
    <property type="term" value="C:cytoplasm"/>
    <property type="evidence" value="ECO:0007669"/>
    <property type="project" value="TreeGrafter"/>
</dbReference>
<dbReference type="Proteomes" id="UP001165083">
    <property type="component" value="Unassembled WGS sequence"/>
</dbReference>
<dbReference type="Pfam" id="PF00350">
    <property type="entry name" value="Dynamin_N"/>
    <property type="match status" value="1"/>
</dbReference>
<dbReference type="AlphaFoldDB" id="A0A9W6WJZ6"/>
<dbReference type="InterPro" id="IPR000375">
    <property type="entry name" value="Dynamin_stalk"/>
</dbReference>
<dbReference type="GO" id="GO:0003924">
    <property type="term" value="F:GTPase activity"/>
    <property type="evidence" value="ECO:0007669"/>
    <property type="project" value="InterPro"/>
</dbReference>
<feature type="domain" description="Dynamin GTPase" evidence="3">
    <location>
        <begin position="35"/>
        <end position="313"/>
    </location>
</feature>
<dbReference type="GO" id="GO:0016020">
    <property type="term" value="C:membrane"/>
    <property type="evidence" value="ECO:0007669"/>
    <property type="project" value="TreeGrafter"/>
</dbReference>
<dbReference type="SUPFAM" id="SSF52540">
    <property type="entry name" value="P-loop containing nucleoside triphosphate hydrolases"/>
    <property type="match status" value="1"/>
</dbReference>
<dbReference type="InterPro" id="IPR045063">
    <property type="entry name" value="Dynamin_N"/>
</dbReference>
<evidence type="ECO:0000256" key="1">
    <source>
        <dbReference type="ARBA" id="ARBA00022741"/>
    </source>
</evidence>
<dbReference type="EMBL" id="BSXW01000244">
    <property type="protein sequence ID" value="GMF16182.1"/>
    <property type="molecule type" value="Genomic_DNA"/>
</dbReference>
<dbReference type="OrthoDB" id="116917at2759"/>
<evidence type="ECO:0000313" key="5">
    <source>
        <dbReference type="Proteomes" id="UP001165083"/>
    </source>
</evidence>
<dbReference type="SMART" id="SM00053">
    <property type="entry name" value="DYNc"/>
    <property type="match status" value="1"/>
</dbReference>
<protein>
    <submittedName>
        <fullName evidence="4">Unnamed protein product</fullName>
    </submittedName>
</protein>
<dbReference type="PRINTS" id="PR00195">
    <property type="entry name" value="DYNAMIN"/>
</dbReference>
<dbReference type="PANTHER" id="PTHR11566">
    <property type="entry name" value="DYNAMIN"/>
    <property type="match status" value="1"/>
</dbReference>
<accession>A0A9W6WJZ6</accession>
<proteinExistence type="predicted"/>
<evidence type="ECO:0000259" key="3">
    <source>
        <dbReference type="SMART" id="SM00053"/>
    </source>
</evidence>
<keyword evidence="5" id="KW-1185">Reference proteome</keyword>
<dbReference type="InterPro" id="IPR022812">
    <property type="entry name" value="Dynamin"/>
</dbReference>
<dbReference type="GO" id="GO:0008017">
    <property type="term" value="F:microtubule binding"/>
    <property type="evidence" value="ECO:0007669"/>
    <property type="project" value="TreeGrafter"/>
</dbReference>
<dbReference type="GO" id="GO:0005874">
    <property type="term" value="C:microtubule"/>
    <property type="evidence" value="ECO:0007669"/>
    <property type="project" value="TreeGrafter"/>
</dbReference>
<dbReference type="PANTHER" id="PTHR11566:SF21">
    <property type="entry name" value="DYNAMIN RELATED PROTEIN 1, ISOFORM A"/>
    <property type="match status" value="1"/>
</dbReference>
<gene>
    <name evidence="4" type="ORF">Plil01_000571700</name>
</gene>
<keyword evidence="2" id="KW-0342">GTP-binding</keyword>